<dbReference type="Proteomes" id="UP001055219">
    <property type="component" value="Unassembled WGS sequence"/>
</dbReference>
<dbReference type="Pfam" id="PF01494">
    <property type="entry name" value="FAD_binding_3"/>
    <property type="match status" value="1"/>
</dbReference>
<reference evidence="5" key="1">
    <citation type="journal article" date="2021" name="J Fungi (Basel)">
        <title>Genomic and Metabolomic Analyses of the Marine Fungus Emericellopsis cladophorae: Insights into Saltwater Adaptability Mechanisms and Its Biosynthetic Potential.</title>
        <authorList>
            <person name="Goncalves M.F.M."/>
            <person name="Hilario S."/>
            <person name="Van de Peer Y."/>
            <person name="Esteves A.C."/>
            <person name="Alves A."/>
        </authorList>
    </citation>
    <scope>NUCLEOTIDE SEQUENCE</scope>
    <source>
        <strain evidence="5">MUM 19.33</strain>
    </source>
</reference>
<evidence type="ECO:0000313" key="6">
    <source>
        <dbReference type="Proteomes" id="UP001055219"/>
    </source>
</evidence>
<dbReference type="InterPro" id="IPR051704">
    <property type="entry name" value="FAD_aromatic-hydroxylase"/>
</dbReference>
<gene>
    <name evidence="5" type="ORF">J7T54_003480</name>
</gene>
<accession>A0A9Q0BEN7</accession>
<evidence type="ECO:0000256" key="2">
    <source>
        <dbReference type="ARBA" id="ARBA00022827"/>
    </source>
</evidence>
<dbReference type="OrthoDB" id="655030at2759"/>
<organism evidence="5 6">
    <name type="scientific">Emericellopsis cladophorae</name>
    <dbReference type="NCBI Taxonomy" id="2686198"/>
    <lineage>
        <taxon>Eukaryota</taxon>
        <taxon>Fungi</taxon>
        <taxon>Dikarya</taxon>
        <taxon>Ascomycota</taxon>
        <taxon>Pezizomycotina</taxon>
        <taxon>Sordariomycetes</taxon>
        <taxon>Hypocreomycetidae</taxon>
        <taxon>Hypocreales</taxon>
        <taxon>Bionectriaceae</taxon>
        <taxon>Emericellopsis</taxon>
    </lineage>
</organism>
<feature type="domain" description="FAD-binding" evidence="4">
    <location>
        <begin position="6"/>
        <end position="169"/>
    </location>
</feature>
<dbReference type="AlphaFoldDB" id="A0A9Q0BEN7"/>
<evidence type="ECO:0000259" key="4">
    <source>
        <dbReference type="Pfam" id="PF01494"/>
    </source>
</evidence>
<dbReference type="GO" id="GO:0071949">
    <property type="term" value="F:FAD binding"/>
    <property type="evidence" value="ECO:0007669"/>
    <property type="project" value="InterPro"/>
</dbReference>
<evidence type="ECO:0000256" key="1">
    <source>
        <dbReference type="ARBA" id="ARBA00022630"/>
    </source>
</evidence>
<dbReference type="InterPro" id="IPR002938">
    <property type="entry name" value="FAD-bd"/>
</dbReference>
<sequence>MAARRILIVGGGVAGPTLALVLAKHLPSSQITILERSITQSELGQVVDVEGPSQEILSRLHLLPLLREASTREQGIEVVNEQGELVGRLPAGQSGGASKEIEIMRPRLSEVIHNATNEHENVHWRFGKTVTAIEERLDDLLAQVSDVEKKETQKEEFDLVVAADGLRSDIEISSSRRA</sequence>
<name>A0A9Q0BEN7_9HYPO</name>
<keyword evidence="2" id="KW-0274">FAD</keyword>
<comment type="caution">
    <text evidence="5">The sequence shown here is derived from an EMBL/GenBank/DDBJ whole genome shotgun (WGS) entry which is preliminary data.</text>
</comment>
<protein>
    <recommendedName>
        <fullName evidence="4">FAD-binding domain-containing protein</fullName>
    </recommendedName>
</protein>
<dbReference type="GeneID" id="75829981"/>
<dbReference type="EMBL" id="JAGIXG020000016">
    <property type="protein sequence ID" value="KAI6782061.1"/>
    <property type="molecule type" value="Genomic_DNA"/>
</dbReference>
<dbReference type="PANTHER" id="PTHR46865">
    <property type="entry name" value="OXIDOREDUCTASE-RELATED"/>
    <property type="match status" value="1"/>
</dbReference>
<dbReference type="Gene3D" id="3.50.50.60">
    <property type="entry name" value="FAD/NAD(P)-binding domain"/>
    <property type="match status" value="1"/>
</dbReference>
<keyword evidence="1" id="KW-0285">Flavoprotein</keyword>
<evidence type="ECO:0000256" key="3">
    <source>
        <dbReference type="ARBA" id="ARBA00023002"/>
    </source>
</evidence>
<dbReference type="SUPFAM" id="SSF51905">
    <property type="entry name" value="FAD/NAD(P)-binding domain"/>
    <property type="match status" value="1"/>
</dbReference>
<dbReference type="GO" id="GO:0016491">
    <property type="term" value="F:oxidoreductase activity"/>
    <property type="evidence" value="ECO:0007669"/>
    <property type="project" value="UniProtKB-KW"/>
</dbReference>
<dbReference type="PANTHER" id="PTHR46865:SF2">
    <property type="entry name" value="MONOOXYGENASE"/>
    <property type="match status" value="1"/>
</dbReference>
<keyword evidence="3" id="KW-0560">Oxidoreductase</keyword>
<dbReference type="RefSeq" id="XP_051362917.1">
    <property type="nucleotide sequence ID" value="XM_051505754.1"/>
</dbReference>
<dbReference type="InterPro" id="IPR036188">
    <property type="entry name" value="FAD/NAD-bd_sf"/>
</dbReference>
<evidence type="ECO:0000313" key="5">
    <source>
        <dbReference type="EMBL" id="KAI6782061.1"/>
    </source>
</evidence>
<proteinExistence type="predicted"/>
<reference evidence="5" key="2">
    <citation type="submission" date="2022-07" db="EMBL/GenBank/DDBJ databases">
        <authorList>
            <person name="Goncalves M.F.M."/>
            <person name="Hilario S."/>
            <person name="Van De Peer Y."/>
            <person name="Esteves A.C."/>
            <person name="Alves A."/>
        </authorList>
    </citation>
    <scope>NUCLEOTIDE SEQUENCE</scope>
    <source>
        <strain evidence="5">MUM 19.33</strain>
    </source>
</reference>
<keyword evidence="6" id="KW-1185">Reference proteome</keyword>